<gene>
    <name evidence="5" type="primary">adk</name>
    <name evidence="8" type="ORF">V0288_09665</name>
</gene>
<keyword evidence="5 7" id="KW-0067">ATP-binding</keyword>
<feature type="binding site" evidence="5">
    <location>
        <position position="35"/>
    </location>
    <ligand>
        <name>AMP</name>
        <dbReference type="ChEBI" id="CHEBI:456215"/>
    </ligand>
</feature>
<feature type="binding site" evidence="5">
    <location>
        <begin position="61"/>
        <end position="63"/>
    </location>
    <ligand>
        <name>AMP</name>
        <dbReference type="ChEBI" id="CHEBI:456215"/>
    </ligand>
</feature>
<feature type="region of interest" description="NMP" evidence="5">
    <location>
        <begin position="34"/>
        <end position="63"/>
    </location>
</feature>
<dbReference type="EMBL" id="JBAFSM010000015">
    <property type="protein sequence ID" value="MEG3437385.1"/>
    <property type="molecule type" value="Genomic_DNA"/>
</dbReference>
<dbReference type="GO" id="GO:0005737">
    <property type="term" value="C:cytoplasm"/>
    <property type="evidence" value="ECO:0007669"/>
    <property type="project" value="UniProtKB-SubCell"/>
</dbReference>
<feature type="binding site" evidence="5">
    <location>
        <begin position="14"/>
        <end position="19"/>
    </location>
    <ligand>
        <name>ATP</name>
        <dbReference type="ChEBI" id="CHEBI:30616"/>
    </ligand>
</feature>
<evidence type="ECO:0000256" key="7">
    <source>
        <dbReference type="RuleBase" id="RU003331"/>
    </source>
</evidence>
<keyword evidence="2 5" id="KW-0545">Nucleotide biosynthesis</keyword>
<comment type="subunit">
    <text evidence="5 7">Monomer.</text>
</comment>
<comment type="caution">
    <text evidence="8">The sequence shown here is derived from an EMBL/GenBank/DDBJ whole genome shotgun (WGS) entry which is preliminary data.</text>
</comment>
<dbReference type="CDD" id="cd01428">
    <property type="entry name" value="ADK"/>
    <property type="match status" value="1"/>
</dbReference>
<accession>A0AAW9QHU9</accession>
<dbReference type="NCBIfam" id="NF002700">
    <property type="entry name" value="PRK02496.1"/>
    <property type="match status" value="1"/>
</dbReference>
<dbReference type="NCBIfam" id="NF011105">
    <property type="entry name" value="PRK14532.1"/>
    <property type="match status" value="1"/>
</dbReference>
<protein>
    <recommendedName>
        <fullName evidence="5 7">Adenylate kinase</fullName>
        <shortName evidence="5">AK</shortName>
        <ecNumber evidence="5 7">2.7.4.3</ecNumber>
    </recommendedName>
    <alternativeName>
        <fullName evidence="5">ATP-AMP transphosphorylase</fullName>
    </alternativeName>
    <alternativeName>
        <fullName evidence="5">ATP:AMP phosphotransferase</fullName>
    </alternativeName>
    <alternativeName>
        <fullName evidence="5">Adenylate monophosphate kinase</fullName>
    </alternativeName>
</protein>
<evidence type="ECO:0000256" key="6">
    <source>
        <dbReference type="RuleBase" id="RU003330"/>
    </source>
</evidence>
<comment type="subcellular location">
    <subcellularLocation>
        <location evidence="5 7">Cytoplasm</location>
    </subcellularLocation>
</comment>
<proteinExistence type="inferred from homology"/>
<comment type="catalytic activity">
    <reaction evidence="5 7">
        <text>AMP + ATP = 2 ADP</text>
        <dbReference type="Rhea" id="RHEA:12973"/>
        <dbReference type="ChEBI" id="CHEBI:30616"/>
        <dbReference type="ChEBI" id="CHEBI:456215"/>
        <dbReference type="ChEBI" id="CHEBI:456216"/>
        <dbReference type="EC" id="2.7.4.3"/>
    </reaction>
</comment>
<dbReference type="Proteomes" id="UP001328733">
    <property type="component" value="Unassembled WGS sequence"/>
</dbReference>
<comment type="caution">
    <text evidence="5">Lacks conserved residue(s) required for the propagation of feature annotation.</text>
</comment>
<feature type="binding site" evidence="5">
    <location>
        <position position="133"/>
    </location>
    <ligand>
        <name>AMP</name>
        <dbReference type="ChEBI" id="CHEBI:456215"/>
    </ligand>
</feature>
<dbReference type="PROSITE" id="PS00113">
    <property type="entry name" value="ADENYLATE_KINASE"/>
    <property type="match status" value="1"/>
</dbReference>
<dbReference type="InterPro" id="IPR006259">
    <property type="entry name" value="Adenyl_kin_sub"/>
</dbReference>
<comment type="function">
    <text evidence="5">Catalyzes the reversible transfer of the terminal phosphate group between ATP and AMP. Plays an important role in cellular energy homeostasis and in adenine nucleotide metabolism.</text>
</comment>
<evidence type="ECO:0000256" key="3">
    <source>
        <dbReference type="ARBA" id="ARBA00022741"/>
    </source>
</evidence>
<feature type="binding site" evidence="5">
    <location>
        <position position="144"/>
    </location>
    <ligand>
        <name>AMP</name>
        <dbReference type="ChEBI" id="CHEBI:456215"/>
    </ligand>
</feature>
<comment type="similarity">
    <text evidence="5 6">Belongs to the adenylate kinase family.</text>
</comment>
<keyword evidence="1 5" id="KW-0808">Transferase</keyword>
<evidence type="ECO:0000313" key="8">
    <source>
        <dbReference type="EMBL" id="MEG3437385.1"/>
    </source>
</evidence>
<dbReference type="PANTHER" id="PTHR23359">
    <property type="entry name" value="NUCLEOTIDE KINASE"/>
    <property type="match status" value="1"/>
</dbReference>
<dbReference type="PRINTS" id="PR00094">
    <property type="entry name" value="ADENYLTKNASE"/>
</dbReference>
<keyword evidence="3 5" id="KW-0547">Nucleotide-binding</keyword>
<feature type="binding site" evidence="5">
    <location>
        <position position="40"/>
    </location>
    <ligand>
        <name>AMP</name>
        <dbReference type="ChEBI" id="CHEBI:456215"/>
    </ligand>
</feature>
<feature type="binding site" evidence="5">
    <location>
        <begin position="89"/>
        <end position="92"/>
    </location>
    <ligand>
        <name>AMP</name>
        <dbReference type="ChEBI" id="CHEBI:456215"/>
    </ligand>
</feature>
<evidence type="ECO:0000313" key="9">
    <source>
        <dbReference type="Proteomes" id="UP001328733"/>
    </source>
</evidence>
<evidence type="ECO:0000256" key="5">
    <source>
        <dbReference type="HAMAP-Rule" id="MF_00235"/>
    </source>
</evidence>
<dbReference type="GO" id="GO:0005524">
    <property type="term" value="F:ATP binding"/>
    <property type="evidence" value="ECO:0007669"/>
    <property type="project" value="UniProtKB-UniRule"/>
</dbReference>
<dbReference type="AlphaFoldDB" id="A0AAW9QHU9"/>
<feature type="binding site" evidence="5">
    <location>
        <position position="96"/>
    </location>
    <ligand>
        <name>AMP</name>
        <dbReference type="ChEBI" id="CHEBI:456215"/>
    </ligand>
</feature>
<dbReference type="GO" id="GO:0044209">
    <property type="term" value="P:AMP salvage"/>
    <property type="evidence" value="ECO:0007669"/>
    <property type="project" value="UniProtKB-UniRule"/>
</dbReference>
<evidence type="ECO:0000256" key="4">
    <source>
        <dbReference type="ARBA" id="ARBA00022777"/>
    </source>
</evidence>
<dbReference type="NCBIfam" id="NF001381">
    <property type="entry name" value="PRK00279.1-3"/>
    <property type="match status" value="1"/>
</dbReference>
<comment type="domain">
    <text evidence="5">Consists of three domains, a large central CORE domain and two small peripheral domains, NMPbind and LID, which undergo movements during catalysis. The LID domain closes over the site of phosphoryl transfer upon ATP binding. Assembling and dissambling the active center during each catalytic cycle provides an effective means to prevent ATP hydrolysis.</text>
</comment>
<keyword evidence="9" id="KW-1185">Reference proteome</keyword>
<dbReference type="NCBIfam" id="NF011104">
    <property type="entry name" value="PRK14531.1"/>
    <property type="match status" value="1"/>
</dbReference>
<sequence length="187" mass="20976">MSKRIGVIFLGPPGSGKGTQAQRLAGTLQIPHISTGEILREAIAKATPLGQQAKSYVENGDLVPDSLLLDLIRERLQQEDTEKGWILDGFPRNVAQAAFLEELLQEFTDTVWYAINLEVPDEVLIDRLLHRGRQDDTVETIAHRLEVYHKQTEPVLGYYRERNALHSIDGHRSLDEVTDSLTAIVGR</sequence>
<dbReference type="Gene3D" id="3.40.50.300">
    <property type="entry name" value="P-loop containing nucleotide triphosphate hydrolases"/>
    <property type="match status" value="1"/>
</dbReference>
<dbReference type="Pfam" id="PF00406">
    <property type="entry name" value="ADK"/>
    <property type="match status" value="1"/>
</dbReference>
<dbReference type="InterPro" id="IPR000850">
    <property type="entry name" value="Adenylat/UMP-CMP_kin"/>
</dbReference>
<dbReference type="SUPFAM" id="SSF52540">
    <property type="entry name" value="P-loop containing nucleoside triphosphate hydrolases"/>
    <property type="match status" value="1"/>
</dbReference>
<dbReference type="NCBIfam" id="NF011100">
    <property type="entry name" value="PRK14527.1"/>
    <property type="match status" value="1"/>
</dbReference>
<evidence type="ECO:0000256" key="1">
    <source>
        <dbReference type="ARBA" id="ARBA00022679"/>
    </source>
</evidence>
<dbReference type="NCBIfam" id="TIGR01351">
    <property type="entry name" value="adk"/>
    <property type="match status" value="1"/>
</dbReference>
<feature type="binding site" evidence="5">
    <location>
        <position position="172"/>
    </location>
    <ligand>
        <name>ATP</name>
        <dbReference type="ChEBI" id="CHEBI:30616"/>
    </ligand>
</feature>
<keyword evidence="4 5" id="KW-0418">Kinase</keyword>
<dbReference type="GO" id="GO:0004017">
    <property type="term" value="F:AMP kinase activity"/>
    <property type="evidence" value="ECO:0007669"/>
    <property type="project" value="UniProtKB-UniRule"/>
</dbReference>
<dbReference type="HAMAP" id="MF_00235">
    <property type="entry name" value="Adenylate_kinase_Adk"/>
    <property type="match status" value="1"/>
</dbReference>
<keyword evidence="5" id="KW-0963">Cytoplasm</keyword>
<evidence type="ECO:0000256" key="2">
    <source>
        <dbReference type="ARBA" id="ARBA00022727"/>
    </source>
</evidence>
<dbReference type="InterPro" id="IPR027417">
    <property type="entry name" value="P-loop_NTPase"/>
</dbReference>
<dbReference type="RefSeq" id="WP_332864868.1">
    <property type="nucleotide sequence ID" value="NZ_JBAFSM010000015.1"/>
</dbReference>
<organism evidence="8 9">
    <name type="scientific">Pannus brasiliensis CCIBt3594</name>
    <dbReference type="NCBI Taxonomy" id="1427578"/>
    <lineage>
        <taxon>Bacteria</taxon>
        <taxon>Bacillati</taxon>
        <taxon>Cyanobacteriota</taxon>
        <taxon>Cyanophyceae</taxon>
        <taxon>Oscillatoriophycideae</taxon>
        <taxon>Chroococcales</taxon>
        <taxon>Microcystaceae</taxon>
        <taxon>Pannus</taxon>
    </lineage>
</organism>
<dbReference type="EC" id="2.7.4.3" evidence="5 7"/>
<comment type="pathway">
    <text evidence="5">Purine metabolism; AMP biosynthesis via salvage pathway; AMP from ADP: step 1/1.</text>
</comment>
<feature type="binding site" evidence="5">
    <location>
        <position position="131"/>
    </location>
    <ligand>
        <name>ATP</name>
        <dbReference type="ChEBI" id="CHEBI:30616"/>
    </ligand>
</feature>
<reference evidence="8 9" key="1">
    <citation type="submission" date="2024-01" db="EMBL/GenBank/DDBJ databases">
        <title>Genomic insights into the taxonomy and metabolism of the cyanobacterium Pannus brasiliensis CCIBt3594.</title>
        <authorList>
            <person name="Machado M."/>
            <person name="Botero N.B."/>
            <person name="Andreote A.P.D."/>
            <person name="Feitosa A.M.T."/>
            <person name="Popin R."/>
            <person name="Sivonen K."/>
            <person name="Fiore M.F."/>
        </authorList>
    </citation>
    <scope>NUCLEOTIDE SEQUENCE [LARGE SCALE GENOMIC DNA]</scope>
    <source>
        <strain evidence="8 9">CCIBt3594</strain>
    </source>
</reference>
<dbReference type="InterPro" id="IPR033690">
    <property type="entry name" value="Adenylat_kinase_CS"/>
</dbReference>
<name>A0AAW9QHU9_9CHRO</name>